<proteinExistence type="predicted"/>
<organism evidence="1">
    <name type="scientific">viral metagenome</name>
    <dbReference type="NCBI Taxonomy" id="1070528"/>
    <lineage>
        <taxon>unclassified sequences</taxon>
        <taxon>metagenomes</taxon>
        <taxon>organismal metagenomes</taxon>
    </lineage>
</organism>
<evidence type="ECO:0000313" key="2">
    <source>
        <dbReference type="EMBL" id="QJB01580.1"/>
    </source>
</evidence>
<dbReference type="AlphaFoldDB" id="A0A6M3LX94"/>
<sequence>MALQAALKVLLELLVSSATSEEPKEAVNNEVILKEANKTLETIKREWPSFASGIKMNITKDLQGNITGIQYSSDDPVMSYLEYGTGIYGVRKTKITPKNAKALHFKDVSIAAALGFPTEDVFLKSVKGIRPRFTFTRAIVDLGKKLDWKSYTDRAKSGA</sequence>
<protein>
    <submittedName>
        <fullName evidence="1">Uncharacterized protein</fullName>
    </submittedName>
</protein>
<reference evidence="1" key="1">
    <citation type="submission" date="2020-03" db="EMBL/GenBank/DDBJ databases">
        <title>The deep terrestrial virosphere.</title>
        <authorList>
            <person name="Holmfeldt K."/>
            <person name="Nilsson E."/>
            <person name="Simone D."/>
            <person name="Lopez-Fernandez M."/>
            <person name="Wu X."/>
            <person name="de Brujin I."/>
            <person name="Lundin D."/>
            <person name="Andersson A."/>
            <person name="Bertilsson S."/>
            <person name="Dopson M."/>
        </authorList>
    </citation>
    <scope>NUCLEOTIDE SEQUENCE</scope>
    <source>
        <strain evidence="1">MM171A01690</strain>
        <strain evidence="2">MM171B02299</strain>
    </source>
</reference>
<dbReference type="EMBL" id="MT143595">
    <property type="protein sequence ID" value="QJA98619.1"/>
    <property type="molecule type" value="Genomic_DNA"/>
</dbReference>
<name>A0A6M3LX94_9ZZZZ</name>
<gene>
    <name evidence="1" type="ORF">MM171A01690_0008</name>
    <name evidence="2" type="ORF">MM171B02299_0006</name>
</gene>
<dbReference type="EMBL" id="MT143716">
    <property type="protein sequence ID" value="QJB01580.1"/>
    <property type="molecule type" value="Genomic_DNA"/>
</dbReference>
<evidence type="ECO:0000313" key="1">
    <source>
        <dbReference type="EMBL" id="QJA98619.1"/>
    </source>
</evidence>
<accession>A0A6M3LX94</accession>